<evidence type="ECO:0000313" key="3">
    <source>
        <dbReference type="Proteomes" id="UP001152747"/>
    </source>
</evidence>
<proteinExistence type="predicted"/>
<name>A0A9P1MXP4_9PELO</name>
<keyword evidence="3" id="KW-1185">Reference proteome</keyword>
<organism evidence="2 3">
    <name type="scientific">Caenorhabditis angaria</name>
    <dbReference type="NCBI Taxonomy" id="860376"/>
    <lineage>
        <taxon>Eukaryota</taxon>
        <taxon>Metazoa</taxon>
        <taxon>Ecdysozoa</taxon>
        <taxon>Nematoda</taxon>
        <taxon>Chromadorea</taxon>
        <taxon>Rhabditida</taxon>
        <taxon>Rhabditina</taxon>
        <taxon>Rhabditomorpha</taxon>
        <taxon>Rhabditoidea</taxon>
        <taxon>Rhabditidae</taxon>
        <taxon>Peloderinae</taxon>
        <taxon>Caenorhabditis</taxon>
    </lineage>
</organism>
<protein>
    <submittedName>
        <fullName evidence="2">Uncharacterized protein</fullName>
    </submittedName>
</protein>
<accession>A0A9P1MXP4</accession>
<reference evidence="2" key="1">
    <citation type="submission" date="2022-11" db="EMBL/GenBank/DDBJ databases">
        <authorList>
            <person name="Kikuchi T."/>
        </authorList>
    </citation>
    <scope>NUCLEOTIDE SEQUENCE</scope>
    <source>
        <strain evidence="2">PS1010</strain>
    </source>
</reference>
<dbReference type="AlphaFoldDB" id="A0A9P1MXP4"/>
<comment type="caution">
    <text evidence="2">The sequence shown here is derived from an EMBL/GenBank/DDBJ whole genome shotgun (WGS) entry which is preliminary data.</text>
</comment>
<evidence type="ECO:0000313" key="2">
    <source>
        <dbReference type="EMBL" id="CAI5442703.1"/>
    </source>
</evidence>
<dbReference type="EMBL" id="CANHGI010000002">
    <property type="protein sequence ID" value="CAI5442703.1"/>
    <property type="molecule type" value="Genomic_DNA"/>
</dbReference>
<feature type="region of interest" description="Disordered" evidence="1">
    <location>
        <begin position="89"/>
        <end position="124"/>
    </location>
</feature>
<gene>
    <name evidence="2" type="ORF">CAMP_LOCUS5340</name>
</gene>
<dbReference type="Proteomes" id="UP001152747">
    <property type="component" value="Unassembled WGS sequence"/>
</dbReference>
<evidence type="ECO:0000256" key="1">
    <source>
        <dbReference type="SAM" id="MobiDB-lite"/>
    </source>
</evidence>
<feature type="region of interest" description="Disordered" evidence="1">
    <location>
        <begin position="1"/>
        <end position="41"/>
    </location>
</feature>
<sequence>MRNEEQNEGGNDPIADADNGQLVDTYDENEDGPGKNYGTSLSYCPTMPGNRANGIEEPIAQWIGGSGSTGELNVQPKVVEVAGELIDLDATATSHSQNRDGPRSSTEYETADDRSFTQRTGSSEYFDAESTIQPNEAEAMEIWNGVGIGRVGTEPTENQAEIEPDIYDYIEVDDEDRTIGGSKIRDCSTISQGEPDETPMEIDIIGSNYENDTVGAEVDIDYTPSVIACIHVT</sequence>